<comment type="subcellular location">
    <subcellularLocation>
        <location evidence="1">Cytoplasm</location>
    </subcellularLocation>
</comment>
<feature type="compositionally biased region" description="Polar residues" evidence="7">
    <location>
        <begin position="1"/>
        <end position="35"/>
    </location>
</feature>
<dbReference type="InterPro" id="IPR036612">
    <property type="entry name" value="KH_dom_type_1_sf"/>
</dbReference>
<feature type="compositionally biased region" description="Polar residues" evidence="7">
    <location>
        <begin position="1220"/>
        <end position="1235"/>
    </location>
</feature>
<dbReference type="InterPro" id="IPR004087">
    <property type="entry name" value="KH_dom"/>
</dbReference>
<dbReference type="PANTHER" id="PTHR10627:SF31">
    <property type="entry name" value="DODECA-SATELLITE-BINDING PROTEIN 1, ISOFORM A"/>
    <property type="match status" value="1"/>
</dbReference>
<keyword evidence="9" id="KW-1185">Reference proteome</keyword>
<name>A0A0N5BM01_STREA</name>
<organism evidence="9 10">
    <name type="scientific">Strongyloides papillosus</name>
    <name type="common">Intestinal threadworm</name>
    <dbReference type="NCBI Taxonomy" id="174720"/>
    <lineage>
        <taxon>Eukaryota</taxon>
        <taxon>Metazoa</taxon>
        <taxon>Ecdysozoa</taxon>
        <taxon>Nematoda</taxon>
        <taxon>Chromadorea</taxon>
        <taxon>Rhabditida</taxon>
        <taxon>Tylenchina</taxon>
        <taxon>Panagrolaimomorpha</taxon>
        <taxon>Strongyloidoidea</taxon>
        <taxon>Strongyloididae</taxon>
        <taxon>Strongyloides</taxon>
    </lineage>
</organism>
<dbReference type="InterPro" id="IPR004088">
    <property type="entry name" value="KH_dom_type_1"/>
</dbReference>
<dbReference type="PROSITE" id="PS50084">
    <property type="entry name" value="KH_TYPE_1"/>
    <property type="match status" value="13"/>
</dbReference>
<feature type="domain" description="K Homology" evidence="8">
    <location>
        <begin position="1105"/>
        <end position="1175"/>
    </location>
</feature>
<dbReference type="CDD" id="cd22407">
    <property type="entry name" value="KH-I_Vigilin_rpt3"/>
    <property type="match status" value="1"/>
</dbReference>
<feature type="domain" description="K Homology" evidence="8">
    <location>
        <begin position="876"/>
        <end position="954"/>
    </location>
</feature>
<sequence length="1252" mass="140289">MNGQSEFTFDSPSQPTTGFSLENNENTGKKNNVTMNGEKKDKVVMDYSTDFPSLPTAPTKSAGGNQSAWGKQPVLKSTLVTEFIKLSSNERAARGFAKNDGSVPTETKKCKEIASETGCKIDLSEAKDGSLSIMITGKQKNVTEAQGRLIRELQTQGVREIKIPKEHYGFIIGKEGSILKKLENEFYCRIFMPNKEDNKDFIKITGPGNFADACADKILSISSERSKQTSENLEVEKQYYPWIRGAYNVNIERWTENGNVKVNIPPPNVDSNKINVTGEKEAVTKVVNEIKKIYNEKKEKIKTVTTKIPRSQRRFVLGNKGSGIQDILKNTDCIIEVPAEDDDSENITIHGTEDKIILALSAVYTRATSIISTEIKAPQWLHKYLIGPKGGNLQNLFPSREKLKIEFNDNSTIFLEGPPQEVSNGKQILSDEIDKLLSTMDSQVVKVPIAYHRHLVGKAGTNITKLRDEFDVNVVMPNENTNSEDIVVEGKKDGVKKCIDQIKEVVKKMENEKSRDIIIEQRFHKNIIGNKGESINKLRQQYPSVSIGVPDASSKSDIINIRGNKGEVDKVHAYLTKLQKELIESNFQESVPIFKEFHKHIIGKGGSTINKIRDETSTRIDIPLDGSSDDKIVVTGKKENVKKAVDLLTKIQNEQSNIISVNVPIPSKAATRFAYTGRRLLADIEKECENVFFSLPKDKNEKIVIRGPKEYVGNAEKLVNELLNTLNEQTEEASVKAQSSFHKFLIGKAGGKVKKIRETYSTVRILFPDEKDEKSDIIQIVGKKDEVQAVKKLLEQQIEELKQTVEDTIDVDRVYHKHFVSRGSEVLKEIQTSNGNVQIYFPKISEQSNTVTLKGSKDCVESAKARIEEIVEDLKAQVTIEFEIDNKHFRSILSNRGAAIHDISKQYNVRIKFPERNVVDEIKEDGKNLANIITITGNNAKVNDAKNDLLALVPITKEVTVSREHHRSLIGRGGEGIRNLQQTYNVNVSIPQESEQSDIITVSGVANKVDACIKDIEERIGEFEKIAADRQLRSYKVLISVPAKYHQKLIGRRGAAVNEMRNKFDVQISFPKDGDAPDMVTITGYEKNVNECKEEIEKIVAELDSMFSQEVELDPRFHPRMIGTGGRALRKLCDDFKVDIRMPSKTDENPSLVVVSGKNEDDVFNCIEELKIQEEDYVELLIERGQYYTPTTNQSSQEASKSSRTVQITGAPWQMDNEEQFPSMSSNTQPANSTGAPVLSGVWGARLSRTSC</sequence>
<evidence type="ECO:0000256" key="4">
    <source>
        <dbReference type="ARBA" id="ARBA00022884"/>
    </source>
</evidence>
<dbReference type="Proteomes" id="UP000046392">
    <property type="component" value="Unplaced"/>
</dbReference>
<evidence type="ECO:0000256" key="1">
    <source>
        <dbReference type="ARBA" id="ARBA00004496"/>
    </source>
</evidence>
<dbReference type="SMART" id="SM00322">
    <property type="entry name" value="KH"/>
    <property type="match status" value="15"/>
</dbReference>
<dbReference type="CDD" id="cd22411">
    <property type="entry name" value="KH-I_Vigilin_rpt8"/>
    <property type="match status" value="1"/>
</dbReference>
<dbReference type="CDD" id="cd22417">
    <property type="entry name" value="KH-I_Vigilin_rpt14"/>
    <property type="match status" value="1"/>
</dbReference>
<feature type="domain" description="K Homology" evidence="8">
    <location>
        <begin position="155"/>
        <end position="223"/>
    </location>
</feature>
<evidence type="ECO:0000256" key="2">
    <source>
        <dbReference type="ARBA" id="ARBA00022490"/>
    </source>
</evidence>
<evidence type="ECO:0000256" key="3">
    <source>
        <dbReference type="ARBA" id="ARBA00022737"/>
    </source>
</evidence>
<feature type="domain" description="K Homology" evidence="8">
    <location>
        <begin position="955"/>
        <end position="1021"/>
    </location>
</feature>
<feature type="region of interest" description="Disordered" evidence="7">
    <location>
        <begin position="1217"/>
        <end position="1239"/>
    </location>
</feature>
<feature type="domain" description="K Homology" evidence="8">
    <location>
        <begin position="78"/>
        <end position="154"/>
    </location>
</feature>
<feature type="coiled-coil region" evidence="6">
    <location>
        <begin position="784"/>
        <end position="811"/>
    </location>
</feature>
<feature type="domain" description="K Homology" evidence="8">
    <location>
        <begin position="227"/>
        <end position="295"/>
    </location>
</feature>
<dbReference type="STRING" id="174720.A0A0N5BM01"/>
<evidence type="ECO:0000256" key="5">
    <source>
        <dbReference type="PROSITE-ProRule" id="PRU00117"/>
    </source>
</evidence>
<feature type="domain" description="K Homology" evidence="8">
    <location>
        <begin position="657"/>
        <end position="724"/>
    </location>
</feature>
<feature type="region of interest" description="Disordered" evidence="7">
    <location>
        <begin position="1"/>
        <end position="39"/>
    </location>
</feature>
<proteinExistence type="predicted"/>
<dbReference type="GO" id="GO:0003729">
    <property type="term" value="F:mRNA binding"/>
    <property type="evidence" value="ECO:0007669"/>
    <property type="project" value="TreeGrafter"/>
</dbReference>
<accession>A0A0N5BM01</accession>
<dbReference type="Gene3D" id="3.30.1370.10">
    <property type="entry name" value="K Homology domain, type 1"/>
    <property type="match status" value="14"/>
</dbReference>
<evidence type="ECO:0000256" key="6">
    <source>
        <dbReference type="SAM" id="Coils"/>
    </source>
</evidence>
<dbReference type="PANTHER" id="PTHR10627">
    <property type="entry name" value="SCP160"/>
    <property type="match status" value="1"/>
</dbReference>
<evidence type="ECO:0000259" key="8">
    <source>
        <dbReference type="SMART" id="SM00322"/>
    </source>
</evidence>
<evidence type="ECO:0000313" key="9">
    <source>
        <dbReference type="Proteomes" id="UP000046392"/>
    </source>
</evidence>
<feature type="domain" description="K Homology" evidence="8">
    <location>
        <begin position="439"/>
        <end position="507"/>
    </location>
</feature>
<feature type="domain" description="K Homology" evidence="8">
    <location>
        <begin position="803"/>
        <end position="872"/>
    </location>
</feature>
<keyword evidence="3" id="KW-0677">Repeat</keyword>
<feature type="domain" description="K Homology" evidence="8">
    <location>
        <begin position="369"/>
        <end position="434"/>
    </location>
</feature>
<feature type="domain" description="K Homology" evidence="8">
    <location>
        <begin position="511"/>
        <end position="580"/>
    </location>
</feature>
<dbReference type="SUPFAM" id="SSF54791">
    <property type="entry name" value="Eukaryotic type KH-domain (KH-domain type I)"/>
    <property type="match status" value="12"/>
</dbReference>
<keyword evidence="6" id="KW-0175">Coiled coil</keyword>
<evidence type="ECO:0000256" key="7">
    <source>
        <dbReference type="SAM" id="MobiDB-lite"/>
    </source>
</evidence>
<feature type="domain" description="K Homology" evidence="8">
    <location>
        <begin position="1033"/>
        <end position="1101"/>
    </location>
</feature>
<feature type="domain" description="K Homology" evidence="8">
    <location>
        <begin position="300"/>
        <end position="368"/>
    </location>
</feature>
<dbReference type="AlphaFoldDB" id="A0A0N5BM01"/>
<dbReference type="Pfam" id="PF00013">
    <property type="entry name" value="KH_1"/>
    <property type="match status" value="11"/>
</dbReference>
<dbReference type="CDD" id="cd22408">
    <property type="entry name" value="KH-I_Vigilin_rpt4"/>
    <property type="match status" value="1"/>
</dbReference>
<dbReference type="Pfam" id="PF24668">
    <property type="entry name" value="KH_Vigilin"/>
    <property type="match status" value="1"/>
</dbReference>
<dbReference type="WBParaSite" id="SPAL_0000694800.1">
    <property type="protein sequence ID" value="SPAL_0000694800.1"/>
    <property type="gene ID" value="SPAL_0000694800"/>
</dbReference>
<reference evidence="10" key="1">
    <citation type="submission" date="2017-02" db="UniProtKB">
        <authorList>
            <consortium name="WormBaseParasite"/>
        </authorList>
    </citation>
    <scope>IDENTIFICATION</scope>
</reference>
<dbReference type="InterPro" id="IPR057778">
    <property type="entry name" value="KH_Vigilin_N"/>
</dbReference>
<feature type="coiled-coil region" evidence="6">
    <location>
        <begin position="1082"/>
        <end position="1109"/>
    </location>
</feature>
<protein>
    <submittedName>
        <fullName evidence="10">Vigilin</fullName>
    </submittedName>
</protein>
<feature type="domain" description="K Homology" evidence="8">
    <location>
        <begin position="585"/>
        <end position="653"/>
    </location>
</feature>
<dbReference type="CDD" id="cd02394">
    <property type="entry name" value="KH-I_Vigilin_rpt6"/>
    <property type="match status" value="1"/>
</dbReference>
<keyword evidence="4 5" id="KW-0694">RNA-binding</keyword>
<keyword evidence="2" id="KW-0963">Cytoplasm</keyword>
<evidence type="ECO:0000313" key="10">
    <source>
        <dbReference type="WBParaSite" id="SPAL_0000694800.1"/>
    </source>
</evidence>
<feature type="domain" description="K Homology" evidence="8">
    <location>
        <begin position="727"/>
        <end position="799"/>
    </location>
</feature>